<dbReference type="Gene3D" id="1.10.12.10">
    <property type="entry name" value="Lyase 2-enoyl-coa Hydratase, Chain A, domain 2"/>
    <property type="match status" value="1"/>
</dbReference>
<comment type="similarity">
    <text evidence="1 3">Belongs to the enoyl-CoA hydratase/isomerase family.</text>
</comment>
<proteinExistence type="inferred from homology"/>
<protein>
    <submittedName>
        <fullName evidence="4">Enoyl-CoA hydratase</fullName>
    </submittedName>
</protein>
<comment type="caution">
    <text evidence="4">The sequence shown here is derived from an EMBL/GenBank/DDBJ whole genome shotgun (WGS) entry which is preliminary data.</text>
</comment>
<keyword evidence="2" id="KW-0456">Lyase</keyword>
<keyword evidence="5" id="KW-1185">Reference proteome</keyword>
<reference evidence="4" key="1">
    <citation type="submission" date="2024-05" db="EMBL/GenBank/DDBJ databases">
        <title>Alkalihalobacillus sp. strain MEB203 novel alkaliphilic bacterium from Lonar Lake, India.</title>
        <authorList>
            <person name="Joshi A."/>
            <person name="Thite S."/>
            <person name="Mengade P."/>
        </authorList>
    </citation>
    <scope>NUCLEOTIDE SEQUENCE</scope>
    <source>
        <strain evidence="4">MEB 203</strain>
    </source>
</reference>
<sequence length="259" mass="27960">MENQHLLTHIEAGVMRLTLNRPEALNAFSPEMITGLMNSIKEAKENQDVKVVVINGAGRAFSSGGDVKTMGKAQGVQVYEHIGKLNELILEIKSLEKPVVAAVHGFAAGAGFNLALACDLILASDDSKFVLSFAQVGLISDGGGLFFLPKVLGPYRAKELLFSAKPLEAAKAKDWGLVNEIVPVEELESTVGVFAKQLANGPTRAIGLMKTIVDESVNMTLEDVLKREQITQTLMVTTEDHLEGVQAFVEKRKAKFTGK</sequence>
<accession>A0ABT5VEK5</accession>
<organism evidence="4 5">
    <name type="scientific">Alkalihalobacterium chitinilyticum</name>
    <dbReference type="NCBI Taxonomy" id="2980103"/>
    <lineage>
        <taxon>Bacteria</taxon>
        <taxon>Bacillati</taxon>
        <taxon>Bacillota</taxon>
        <taxon>Bacilli</taxon>
        <taxon>Bacillales</taxon>
        <taxon>Bacillaceae</taxon>
        <taxon>Alkalihalobacterium</taxon>
    </lineage>
</organism>
<dbReference type="InterPro" id="IPR018376">
    <property type="entry name" value="Enoyl-CoA_hyd/isom_CS"/>
</dbReference>
<dbReference type="RefSeq" id="WP_275118498.1">
    <property type="nucleotide sequence ID" value="NZ_JAOTPO010000006.1"/>
</dbReference>
<dbReference type="CDD" id="cd06558">
    <property type="entry name" value="crotonase-like"/>
    <property type="match status" value="1"/>
</dbReference>
<dbReference type="InterPro" id="IPR029045">
    <property type="entry name" value="ClpP/crotonase-like_dom_sf"/>
</dbReference>
<dbReference type="PANTHER" id="PTHR11941">
    <property type="entry name" value="ENOYL-COA HYDRATASE-RELATED"/>
    <property type="match status" value="1"/>
</dbReference>
<name>A0ABT5VEK5_9BACI</name>
<evidence type="ECO:0000256" key="3">
    <source>
        <dbReference type="RuleBase" id="RU003707"/>
    </source>
</evidence>
<evidence type="ECO:0000256" key="2">
    <source>
        <dbReference type="ARBA" id="ARBA00023239"/>
    </source>
</evidence>
<dbReference type="Proteomes" id="UP001148125">
    <property type="component" value="Unassembled WGS sequence"/>
</dbReference>
<dbReference type="PROSITE" id="PS00166">
    <property type="entry name" value="ENOYL_COA_HYDRATASE"/>
    <property type="match status" value="1"/>
</dbReference>
<evidence type="ECO:0000313" key="5">
    <source>
        <dbReference type="Proteomes" id="UP001148125"/>
    </source>
</evidence>
<dbReference type="EMBL" id="JAOTPO010000006">
    <property type="protein sequence ID" value="MDE5413884.1"/>
    <property type="molecule type" value="Genomic_DNA"/>
</dbReference>
<dbReference type="InterPro" id="IPR014748">
    <property type="entry name" value="Enoyl-CoA_hydra_C"/>
</dbReference>
<dbReference type="Pfam" id="PF00378">
    <property type="entry name" value="ECH_1"/>
    <property type="match status" value="1"/>
</dbReference>
<dbReference type="Gene3D" id="3.90.226.10">
    <property type="entry name" value="2-enoyl-CoA Hydratase, Chain A, domain 1"/>
    <property type="match status" value="1"/>
</dbReference>
<dbReference type="InterPro" id="IPR001753">
    <property type="entry name" value="Enoyl-CoA_hydra/iso"/>
</dbReference>
<evidence type="ECO:0000256" key="1">
    <source>
        <dbReference type="ARBA" id="ARBA00005254"/>
    </source>
</evidence>
<dbReference type="PANTHER" id="PTHR11941:SF133">
    <property type="entry name" value="1,2-EPOXYPHENYLACETYL-COA ISOMERASE"/>
    <property type="match status" value="1"/>
</dbReference>
<evidence type="ECO:0000313" key="4">
    <source>
        <dbReference type="EMBL" id="MDE5413884.1"/>
    </source>
</evidence>
<gene>
    <name evidence="4" type="ORF">N7Z68_10845</name>
</gene>
<dbReference type="SUPFAM" id="SSF52096">
    <property type="entry name" value="ClpP/crotonase"/>
    <property type="match status" value="1"/>
</dbReference>